<dbReference type="InterPro" id="IPR023393">
    <property type="entry name" value="START-like_dom_sf"/>
</dbReference>
<dbReference type="PANTHER" id="PTHR40370">
    <property type="entry name" value="EXPRESSED PROTEIN"/>
    <property type="match status" value="1"/>
</dbReference>
<dbReference type="Pfam" id="PF11274">
    <property type="entry name" value="DUF3074"/>
    <property type="match status" value="1"/>
</dbReference>
<dbReference type="Proteomes" id="UP000246740">
    <property type="component" value="Unassembled WGS sequence"/>
</dbReference>
<feature type="region of interest" description="Disordered" evidence="1">
    <location>
        <begin position="172"/>
        <end position="205"/>
    </location>
</feature>
<proteinExistence type="predicted"/>
<feature type="region of interest" description="Disordered" evidence="1">
    <location>
        <begin position="241"/>
        <end position="264"/>
    </location>
</feature>
<reference evidence="3 4" key="1">
    <citation type="journal article" date="2018" name="Mol. Biol. Evol.">
        <title>Broad Genomic Sampling Reveals a Smut Pathogenic Ancestry of the Fungal Clade Ustilaginomycotina.</title>
        <authorList>
            <person name="Kijpornyongpan T."/>
            <person name="Mondo S.J."/>
            <person name="Barry K."/>
            <person name="Sandor L."/>
            <person name="Lee J."/>
            <person name="Lipzen A."/>
            <person name="Pangilinan J."/>
            <person name="LaButti K."/>
            <person name="Hainaut M."/>
            <person name="Henrissat B."/>
            <person name="Grigoriev I.V."/>
            <person name="Spatafora J.W."/>
            <person name="Aime M.C."/>
        </authorList>
    </citation>
    <scope>NUCLEOTIDE SEQUENCE [LARGE SCALE GENOMIC DNA]</scope>
    <source>
        <strain evidence="3 4">MCA 3645</strain>
    </source>
</reference>
<protein>
    <recommendedName>
        <fullName evidence="2">DUF3074 domain-containing protein</fullName>
    </recommendedName>
</protein>
<evidence type="ECO:0000256" key="1">
    <source>
        <dbReference type="SAM" id="MobiDB-lite"/>
    </source>
</evidence>
<sequence length="309" mass="34053">MSTGAPTEAQGLVRFEPFQASEIDFASIPLPGTPEYADFLCVQVTQAFSMVRHSPGWKKGKSFSTPTGGSVQCRTLSSGMSGKLGKCAWHLRESKHTKQQCGLDYDDFRNTLRYDHPTNEKHYIDAIQQVDLVTTIKEKETEIWHNSYKLPIVTADRDFVELLLTLDLPPHASPFSEEHEQATLSAIRSGDSSADSSGTSADASSNRSFLVIQMPVSHPDRPETPPQVRAVYASFEAVWEEPSSESNSGPDAASPETTESSKTVVWKMAVQSDGRGKIPTMMQEMSMPANIAHDVPAFIEWKTKQNSSP</sequence>
<dbReference type="OrthoDB" id="6423603at2759"/>
<feature type="compositionally biased region" description="Low complexity" evidence="1">
    <location>
        <begin position="185"/>
        <end position="205"/>
    </location>
</feature>
<keyword evidence="4" id="KW-1185">Reference proteome</keyword>
<dbReference type="InterPro" id="IPR024500">
    <property type="entry name" value="DUF3074"/>
</dbReference>
<evidence type="ECO:0000259" key="2">
    <source>
        <dbReference type="Pfam" id="PF11274"/>
    </source>
</evidence>
<evidence type="ECO:0000313" key="3">
    <source>
        <dbReference type="EMBL" id="PWY98588.1"/>
    </source>
</evidence>
<dbReference type="EMBL" id="KZ819198">
    <property type="protein sequence ID" value="PWY98588.1"/>
    <property type="molecule type" value="Genomic_DNA"/>
</dbReference>
<dbReference type="InParanoid" id="A0A317XMJ0"/>
<accession>A0A317XMJ0</accession>
<gene>
    <name evidence="3" type="ORF">BCV70DRAFT_201905</name>
</gene>
<dbReference type="SUPFAM" id="SSF55961">
    <property type="entry name" value="Bet v1-like"/>
    <property type="match status" value="1"/>
</dbReference>
<dbReference type="PANTHER" id="PTHR40370:SF1">
    <property type="entry name" value="DUF3074 DOMAIN-CONTAINING PROTEIN"/>
    <property type="match status" value="1"/>
</dbReference>
<feature type="domain" description="DUF3074" evidence="2">
    <location>
        <begin position="89"/>
        <end position="301"/>
    </location>
</feature>
<evidence type="ECO:0000313" key="4">
    <source>
        <dbReference type="Proteomes" id="UP000246740"/>
    </source>
</evidence>
<dbReference type="AlphaFoldDB" id="A0A317XMJ0"/>
<organism evidence="3 4">
    <name type="scientific">Testicularia cyperi</name>
    <dbReference type="NCBI Taxonomy" id="1882483"/>
    <lineage>
        <taxon>Eukaryota</taxon>
        <taxon>Fungi</taxon>
        <taxon>Dikarya</taxon>
        <taxon>Basidiomycota</taxon>
        <taxon>Ustilaginomycotina</taxon>
        <taxon>Ustilaginomycetes</taxon>
        <taxon>Ustilaginales</taxon>
        <taxon>Anthracoideaceae</taxon>
        <taxon>Testicularia</taxon>
    </lineage>
</organism>
<name>A0A317XMJ0_9BASI</name>
<dbReference type="Gene3D" id="3.30.530.20">
    <property type="match status" value="1"/>
</dbReference>
<feature type="compositionally biased region" description="Polar residues" evidence="1">
    <location>
        <begin position="244"/>
        <end position="263"/>
    </location>
</feature>